<reference evidence="1 2" key="1">
    <citation type="submission" date="2023-01" db="EMBL/GenBank/DDBJ databases">
        <authorList>
            <person name="Whitehead M."/>
        </authorList>
    </citation>
    <scope>NUCLEOTIDE SEQUENCE [LARGE SCALE GENOMIC DNA]</scope>
</reference>
<dbReference type="Pfam" id="PF04631">
    <property type="entry name" value="PIF2"/>
    <property type="match status" value="1"/>
</dbReference>
<evidence type="ECO:0000313" key="1">
    <source>
        <dbReference type="EMBL" id="CAI6373021.1"/>
    </source>
</evidence>
<evidence type="ECO:0000313" key="2">
    <source>
        <dbReference type="Proteomes" id="UP001160148"/>
    </source>
</evidence>
<comment type="caution">
    <text evidence="1">The sequence shown here is derived from an EMBL/GenBank/DDBJ whole genome shotgun (WGS) entry which is preliminary data.</text>
</comment>
<dbReference type="AlphaFoldDB" id="A0AAV0XY49"/>
<dbReference type="EMBL" id="CARXXK010001085">
    <property type="protein sequence ID" value="CAI6373021.1"/>
    <property type="molecule type" value="Genomic_DNA"/>
</dbReference>
<dbReference type="InterPro" id="IPR006725">
    <property type="entry name" value="PIF2"/>
</dbReference>
<proteinExistence type="predicted"/>
<dbReference type="Proteomes" id="UP001160148">
    <property type="component" value="Unassembled WGS sequence"/>
</dbReference>
<name>A0AAV0XY49_9HEMI</name>
<gene>
    <name evidence="1" type="ORF">MEUPH1_LOCUS26822</name>
</gene>
<sequence>MHNRYIEHPYGRFKPLNNYYARLVFGDHDRVKTIFSKDDNGFSCDCGEHRATRVKNLIENDKTSQCSDKVFKLNKLDRLIELTIPYVGKYMPCQTAQFTSFCSQMHRRHSVTINIVLYHFEYTIVYSANENIPIEHPKYADFIDIDDDMLEFLEGVWIST</sequence>
<accession>A0AAV0XY49</accession>
<keyword evidence="2" id="KW-1185">Reference proteome</keyword>
<protein>
    <submittedName>
        <fullName evidence="1">Uncharacterized protein</fullName>
    </submittedName>
</protein>
<organism evidence="1 2">
    <name type="scientific">Macrosiphum euphorbiae</name>
    <name type="common">potato aphid</name>
    <dbReference type="NCBI Taxonomy" id="13131"/>
    <lineage>
        <taxon>Eukaryota</taxon>
        <taxon>Metazoa</taxon>
        <taxon>Ecdysozoa</taxon>
        <taxon>Arthropoda</taxon>
        <taxon>Hexapoda</taxon>
        <taxon>Insecta</taxon>
        <taxon>Pterygota</taxon>
        <taxon>Neoptera</taxon>
        <taxon>Paraneoptera</taxon>
        <taxon>Hemiptera</taxon>
        <taxon>Sternorrhyncha</taxon>
        <taxon>Aphidomorpha</taxon>
        <taxon>Aphidoidea</taxon>
        <taxon>Aphididae</taxon>
        <taxon>Macrosiphini</taxon>
        <taxon>Macrosiphum</taxon>
    </lineage>
</organism>